<feature type="transmembrane region" description="Helical" evidence="1">
    <location>
        <begin position="95"/>
        <end position="111"/>
    </location>
</feature>
<dbReference type="EMBL" id="BSDI01000009">
    <property type="protein sequence ID" value="GLH97174.1"/>
    <property type="molecule type" value="Genomic_DNA"/>
</dbReference>
<evidence type="ECO:0008006" key="4">
    <source>
        <dbReference type="Google" id="ProtNLM"/>
    </source>
</evidence>
<keyword evidence="1" id="KW-0812">Transmembrane</keyword>
<feature type="transmembrane region" description="Helical" evidence="1">
    <location>
        <begin position="163"/>
        <end position="180"/>
    </location>
</feature>
<feature type="transmembrane region" description="Helical" evidence="1">
    <location>
        <begin position="117"/>
        <end position="136"/>
    </location>
</feature>
<feature type="transmembrane region" description="Helical" evidence="1">
    <location>
        <begin position="378"/>
        <end position="395"/>
    </location>
</feature>
<gene>
    <name evidence="2" type="ORF">Pa4123_24490</name>
</gene>
<keyword evidence="1" id="KW-0472">Membrane</keyword>
<feature type="transmembrane region" description="Helical" evidence="1">
    <location>
        <begin position="445"/>
        <end position="464"/>
    </location>
</feature>
<name>A0ABQ5QSG5_9ACTN</name>
<feature type="transmembrane region" description="Helical" evidence="1">
    <location>
        <begin position="141"/>
        <end position="157"/>
    </location>
</feature>
<evidence type="ECO:0000313" key="2">
    <source>
        <dbReference type="EMBL" id="GLH97174.1"/>
    </source>
</evidence>
<feature type="transmembrane region" description="Helical" evidence="1">
    <location>
        <begin position="344"/>
        <end position="366"/>
    </location>
</feature>
<keyword evidence="3" id="KW-1185">Reference proteome</keyword>
<keyword evidence="1" id="KW-1133">Transmembrane helix</keyword>
<reference evidence="2" key="1">
    <citation type="submission" date="2022-12" db="EMBL/GenBank/DDBJ databases">
        <title>New Phytohabitans aurantiacus sp. RD004123 nov., an actinomycete isolated from soil.</title>
        <authorList>
            <person name="Triningsih D.W."/>
            <person name="Harunari E."/>
            <person name="Igarashi Y."/>
        </authorList>
    </citation>
    <scope>NUCLEOTIDE SEQUENCE</scope>
    <source>
        <strain evidence="2">RD004123</strain>
    </source>
</reference>
<evidence type="ECO:0000256" key="1">
    <source>
        <dbReference type="SAM" id="Phobius"/>
    </source>
</evidence>
<feature type="transmembrane region" description="Helical" evidence="1">
    <location>
        <begin position="407"/>
        <end position="425"/>
    </location>
</feature>
<organism evidence="2 3">
    <name type="scientific">Phytohabitans aurantiacus</name>
    <dbReference type="NCBI Taxonomy" id="3016789"/>
    <lineage>
        <taxon>Bacteria</taxon>
        <taxon>Bacillati</taxon>
        <taxon>Actinomycetota</taxon>
        <taxon>Actinomycetes</taxon>
        <taxon>Micromonosporales</taxon>
        <taxon>Micromonosporaceae</taxon>
    </lineage>
</organism>
<evidence type="ECO:0000313" key="3">
    <source>
        <dbReference type="Proteomes" id="UP001144280"/>
    </source>
</evidence>
<sequence length="473" mass="49900">MKRPGALLGSLLLAFLAARLVICVRGTVFTSFDTVSYGPVSLTGHAPRLWGVPAFYALFPGDHSRAVAQWVAGTIAWALLAWALWSWLHSLAAKVLGAGGVLLLAVLPPVANWDFAILSESLSISLGVATLALALLWGRTGSTWSLAAMVAAASWWIFTRPDIRVFTVFLVVALAVVAWRRPALRRGALTGAGVLAAMVVWCTALTPVVDRTYSGYSATPEVRYEEGLLVFRLRQHVLPDPEVRALFVTEFGMPSCPAMEEIAAGGPWQTARFAQAYVRCPEMRAWGQRNAAGVWRRYATTAPGLFARRNAEVLKLSLAGADYAKTARVAPQAVQDALFPPRRWVLPALAAGLLVAGAALVASGAWRSRAGLSSASGVVVAASAASVAAGIWFGAGEYWRFGIQEAIGLRLAVLVMTVTAIDVVVTRKSAPFRITTPDQGSGVGALAVVGGALLTGLLLAGLLGHDALPVTDG</sequence>
<protein>
    <recommendedName>
        <fullName evidence="4">Glycosyltransferase RgtA/B/C/D-like domain-containing protein</fullName>
    </recommendedName>
</protein>
<feature type="transmembrane region" description="Helical" evidence="1">
    <location>
        <begin position="187"/>
        <end position="209"/>
    </location>
</feature>
<accession>A0ABQ5QSG5</accession>
<dbReference type="Proteomes" id="UP001144280">
    <property type="component" value="Unassembled WGS sequence"/>
</dbReference>
<feature type="transmembrane region" description="Helical" evidence="1">
    <location>
        <begin position="67"/>
        <end position="88"/>
    </location>
</feature>
<comment type="caution">
    <text evidence="2">The sequence shown here is derived from an EMBL/GenBank/DDBJ whole genome shotgun (WGS) entry which is preliminary data.</text>
</comment>
<proteinExistence type="predicted"/>